<reference evidence="1 2" key="2">
    <citation type="submission" date="2013-04" db="EMBL/GenBank/DDBJ databases">
        <authorList>
            <person name="Fiebig A."/>
            <person name="Pradella S."/>
            <person name="Wagner-Doebler I."/>
        </authorList>
    </citation>
    <scope>NUCLEOTIDE SEQUENCE [LARGE SCALE GENOMIC DNA]</scope>
    <source>
        <strain evidence="2">DSM 17067 / NCIMB 14079 / DFL-11</strain>
    </source>
</reference>
<dbReference type="Proteomes" id="UP000004703">
    <property type="component" value="Chromosome"/>
</dbReference>
<dbReference type="InterPro" id="IPR006450">
    <property type="entry name" value="Phage_HK97_gp6-like"/>
</dbReference>
<dbReference type="CDD" id="cd08054">
    <property type="entry name" value="gp6"/>
    <property type="match status" value="1"/>
</dbReference>
<dbReference type="AlphaFoldDB" id="A0A5E8GZZ7"/>
<organism evidence="1 2">
    <name type="scientific">Roseibium alexandrii (strain DSM 17067 / NCIMB 14079 / DFL-11)</name>
    <name type="common">Labrenzia alexandrii</name>
    <dbReference type="NCBI Taxonomy" id="244592"/>
    <lineage>
        <taxon>Bacteria</taxon>
        <taxon>Pseudomonadati</taxon>
        <taxon>Pseudomonadota</taxon>
        <taxon>Alphaproteobacteria</taxon>
        <taxon>Hyphomicrobiales</taxon>
        <taxon>Stappiaceae</taxon>
        <taxon>Roseibium</taxon>
    </lineage>
</organism>
<gene>
    <name evidence="1" type="ORF">SADFL11_1879</name>
</gene>
<evidence type="ECO:0008006" key="3">
    <source>
        <dbReference type="Google" id="ProtNLM"/>
    </source>
</evidence>
<dbReference type="EMBL" id="ACCU02000002">
    <property type="protein sequence ID" value="EEE44591.2"/>
    <property type="molecule type" value="Genomic_DNA"/>
</dbReference>
<reference evidence="1 2" key="1">
    <citation type="submission" date="2008-01" db="EMBL/GenBank/DDBJ databases">
        <authorList>
            <person name="Wagner-Dobler I."/>
            <person name="Ferriera S."/>
            <person name="Johnson J."/>
            <person name="Kravitz S."/>
            <person name="Beeson K."/>
            <person name="Sutton G."/>
            <person name="Rogers Y.-H."/>
            <person name="Friedman R."/>
            <person name="Frazier M."/>
            <person name="Venter J.C."/>
        </authorList>
    </citation>
    <scope>NUCLEOTIDE SEQUENCE [LARGE SCALE GENOMIC DNA]</scope>
    <source>
        <strain evidence="2">DSM 17067 / NCIMB 14079 / DFL-11</strain>
    </source>
</reference>
<dbReference type="NCBIfam" id="TIGR02215">
    <property type="entry name" value="phage_chp_gp8"/>
    <property type="match status" value="1"/>
</dbReference>
<dbReference type="RefSeq" id="WP_040450716.1">
    <property type="nucleotide sequence ID" value="NZ_CM011002.1"/>
</dbReference>
<evidence type="ECO:0000313" key="1">
    <source>
        <dbReference type="EMBL" id="EEE44591.2"/>
    </source>
</evidence>
<accession>A0A5E8GZZ7</accession>
<proteinExistence type="predicted"/>
<comment type="caution">
    <text evidence="1">The sequence shown here is derived from an EMBL/GenBank/DDBJ whole genome shotgun (WGS) entry which is preliminary data.</text>
</comment>
<dbReference type="InterPro" id="IPR011738">
    <property type="entry name" value="Phage_CHP"/>
</dbReference>
<name>A0A5E8GZZ7_ROSAD</name>
<dbReference type="NCBIfam" id="TIGR01560">
    <property type="entry name" value="put_DNA_pack"/>
    <property type="match status" value="1"/>
</dbReference>
<protein>
    <recommendedName>
        <fullName evidence="3">PhiE125 gp8 family phage protein</fullName>
    </recommendedName>
</protein>
<evidence type="ECO:0000313" key="2">
    <source>
        <dbReference type="Proteomes" id="UP000004703"/>
    </source>
</evidence>
<dbReference type="Gene3D" id="1.10.3230.30">
    <property type="entry name" value="Phage gp6-like head-tail connector protein"/>
    <property type="match status" value="1"/>
</dbReference>
<sequence>MLRPKRILAPTETPVTVEDAKCHLRVSSSEEDALIAGLIDTAVDSFDGRAGILGRCLVWQTWKAWYHGFPCGRSVRLPFPDVDAASVVVRYLDTTATEQTFPANGFNVFEDTSGAYLLRHLEGLWPATCDRPDAVSVEFQAGFGSAAEVPGPLKSAILLLVGHLYENREAVTQGARAGEMPLGAMHLAGPYRVRRL</sequence>